<geneLocation type="plasmid" evidence="2 3">
    <name>unnamed1</name>
</geneLocation>
<keyword evidence="2" id="KW-0614">Plasmid</keyword>
<reference evidence="2 3" key="1">
    <citation type="submission" date="2020-06" db="EMBL/GenBank/DDBJ databases">
        <title>Genome mining for natural products.</title>
        <authorList>
            <person name="Zhang B."/>
            <person name="Shi J."/>
            <person name="Ge H."/>
        </authorList>
    </citation>
    <scope>NUCLEOTIDE SEQUENCE [LARGE SCALE GENOMIC DNA]</scope>
    <source>
        <strain evidence="2 3">NA06532</strain>
        <plasmid evidence="2 3">unnamed1</plasmid>
    </source>
</reference>
<dbReference type="RefSeq" id="WP_176145754.1">
    <property type="nucleotide sequence ID" value="NZ_CP054927.1"/>
</dbReference>
<keyword evidence="4" id="KW-1185">Reference proteome</keyword>
<dbReference type="Proteomes" id="UP000509345">
    <property type="component" value="Plasmid unnamed1"/>
</dbReference>
<evidence type="ECO:0000313" key="1">
    <source>
        <dbReference type="EMBL" id="MER0429036.1"/>
    </source>
</evidence>
<evidence type="ECO:0000313" key="4">
    <source>
        <dbReference type="Proteomes" id="UP001456562"/>
    </source>
</evidence>
<proteinExistence type="predicted"/>
<accession>A0A7H8N0J6</accession>
<name>A0A7H8N0J6_STRMI</name>
<dbReference type="AlphaFoldDB" id="A0A7H8N0J6"/>
<sequence length="60" mass="6660">MTTKSWSSGSSPRGQVLDWRNRASADHQLVFDRIDGYGELSAQRLSGLGHLDGRTTWVQA</sequence>
<dbReference type="Proteomes" id="UP001456562">
    <property type="component" value="Unassembled WGS sequence"/>
</dbReference>
<dbReference type="GeneID" id="87636622"/>
<evidence type="ECO:0000313" key="2">
    <source>
        <dbReference type="EMBL" id="QKW47881.1"/>
    </source>
</evidence>
<organism evidence="2 3">
    <name type="scientific">Streptomyces microflavus</name>
    <name type="common">Streptomyces lipmanii</name>
    <dbReference type="NCBI Taxonomy" id="1919"/>
    <lineage>
        <taxon>Bacteria</taxon>
        <taxon>Bacillati</taxon>
        <taxon>Actinomycetota</taxon>
        <taxon>Actinomycetes</taxon>
        <taxon>Kitasatosporales</taxon>
        <taxon>Streptomycetaceae</taxon>
        <taxon>Streptomyces</taxon>
    </lineage>
</organism>
<protein>
    <submittedName>
        <fullName evidence="2">Uncharacterized protein</fullName>
    </submittedName>
</protein>
<dbReference type="EMBL" id="JBEJUE010000048">
    <property type="protein sequence ID" value="MER0429036.1"/>
    <property type="molecule type" value="Genomic_DNA"/>
</dbReference>
<gene>
    <name evidence="1" type="ORF">ABR748_33275</name>
    <name evidence="2" type="ORF">HUT09_35735</name>
</gene>
<dbReference type="EMBL" id="CP054927">
    <property type="protein sequence ID" value="QKW47881.1"/>
    <property type="molecule type" value="Genomic_DNA"/>
</dbReference>
<evidence type="ECO:0000313" key="3">
    <source>
        <dbReference type="Proteomes" id="UP000509345"/>
    </source>
</evidence>
<reference evidence="1 4" key="2">
    <citation type="submission" date="2024-01" db="EMBL/GenBank/DDBJ databases">
        <title>Metagenomic exploration of the rhizosphere soil microbial community and their significance in facilitating the development of wild simulated ginseng.</title>
        <authorList>
            <person name="Huang J."/>
        </authorList>
    </citation>
    <scope>NUCLEOTIDE SEQUENCE [LARGE SCALE GENOMIC DNA]</scope>
    <source>
        <strain evidence="1 4">WY141</strain>
    </source>
</reference>